<feature type="domain" description="C2H2-type" evidence="1">
    <location>
        <begin position="257"/>
        <end position="286"/>
    </location>
</feature>
<dbReference type="InterPro" id="IPR013087">
    <property type="entry name" value="Znf_C2H2_type"/>
</dbReference>
<proteinExistence type="predicted"/>
<dbReference type="Proteomes" id="UP000698800">
    <property type="component" value="Unassembled WGS sequence"/>
</dbReference>
<organism evidence="2 3">
    <name type="scientific">Glutinoglossum americanum</name>
    <dbReference type="NCBI Taxonomy" id="1670608"/>
    <lineage>
        <taxon>Eukaryota</taxon>
        <taxon>Fungi</taxon>
        <taxon>Dikarya</taxon>
        <taxon>Ascomycota</taxon>
        <taxon>Pezizomycotina</taxon>
        <taxon>Geoglossomycetes</taxon>
        <taxon>Geoglossales</taxon>
        <taxon>Geoglossaceae</taxon>
        <taxon>Glutinoglossum</taxon>
    </lineage>
</organism>
<dbReference type="AlphaFoldDB" id="A0A9P8I6M0"/>
<comment type="caution">
    <text evidence="2">The sequence shown here is derived from an EMBL/GenBank/DDBJ whole genome shotgun (WGS) entry which is preliminary data.</text>
</comment>
<evidence type="ECO:0000259" key="1">
    <source>
        <dbReference type="SMART" id="SM00355"/>
    </source>
</evidence>
<dbReference type="EMBL" id="JAGHQL010000075">
    <property type="protein sequence ID" value="KAH0541572.1"/>
    <property type="molecule type" value="Genomic_DNA"/>
</dbReference>
<sequence>MMEIRPDFGGHTQTLHRTYTLFSEPPADQLDDPSGLGGWYAPGALPNNFASLDCSHLALNLEFEDNELQLDYTGCLRTTSGPISDYPRSAFCEYADPAQTWRVPLEGTDLSSLPLAETEEYTDQQSDTNYIMEIWKNPNASIIGPWDGVPTSATPLEADMFGSIEYGDTSPAINGLSPAFESTLPEGMEDSLYYYASQDQIPPQPTKNTLPTLAVNTGAKYPCPAGSCEAKKPFARKADLERHIKTAHVRPPLEDLFPCRIGGCGYTGLNGFVRRDKLLLHQKRAHQGSQETGDWLDPHYN</sequence>
<dbReference type="Gene3D" id="3.30.160.60">
    <property type="entry name" value="Classic Zinc Finger"/>
    <property type="match status" value="1"/>
</dbReference>
<feature type="domain" description="C2H2-type" evidence="1">
    <location>
        <begin position="221"/>
        <end position="248"/>
    </location>
</feature>
<gene>
    <name evidence="2" type="ORF">FGG08_003984</name>
</gene>
<accession>A0A9P8I6M0</accession>
<protein>
    <recommendedName>
        <fullName evidence="1">C2H2-type domain-containing protein</fullName>
    </recommendedName>
</protein>
<keyword evidence="3" id="KW-1185">Reference proteome</keyword>
<evidence type="ECO:0000313" key="2">
    <source>
        <dbReference type="EMBL" id="KAH0541572.1"/>
    </source>
</evidence>
<reference evidence="2" key="1">
    <citation type="submission" date="2021-03" db="EMBL/GenBank/DDBJ databases">
        <title>Comparative genomics and phylogenomic investigation of the class Geoglossomycetes provide insights into ecological specialization and systematics.</title>
        <authorList>
            <person name="Melie T."/>
            <person name="Pirro S."/>
            <person name="Miller A.N."/>
            <person name="Quandt A."/>
        </authorList>
    </citation>
    <scope>NUCLEOTIDE SEQUENCE</scope>
    <source>
        <strain evidence="2">GBOQ0MN5Z8</strain>
    </source>
</reference>
<name>A0A9P8I6M0_9PEZI</name>
<dbReference type="OrthoDB" id="2687452at2759"/>
<dbReference type="SMART" id="SM00355">
    <property type="entry name" value="ZnF_C2H2"/>
    <property type="match status" value="2"/>
</dbReference>
<evidence type="ECO:0000313" key="3">
    <source>
        <dbReference type="Proteomes" id="UP000698800"/>
    </source>
</evidence>